<feature type="region of interest" description="Disordered" evidence="1">
    <location>
        <begin position="451"/>
        <end position="470"/>
    </location>
</feature>
<dbReference type="Pfam" id="PF12937">
    <property type="entry name" value="F-box-like"/>
    <property type="match status" value="1"/>
</dbReference>
<dbReference type="EMBL" id="SEOQ01000079">
    <property type="protein sequence ID" value="TFY70862.1"/>
    <property type="molecule type" value="Genomic_DNA"/>
</dbReference>
<evidence type="ECO:0000256" key="1">
    <source>
        <dbReference type="SAM" id="MobiDB-lite"/>
    </source>
</evidence>
<protein>
    <recommendedName>
        <fullName evidence="2">F-box domain-containing protein</fullName>
    </recommendedName>
</protein>
<organism evidence="3 4">
    <name type="scientific">Dentipellis fragilis</name>
    <dbReference type="NCBI Taxonomy" id="205917"/>
    <lineage>
        <taxon>Eukaryota</taxon>
        <taxon>Fungi</taxon>
        <taxon>Dikarya</taxon>
        <taxon>Basidiomycota</taxon>
        <taxon>Agaricomycotina</taxon>
        <taxon>Agaricomycetes</taxon>
        <taxon>Russulales</taxon>
        <taxon>Hericiaceae</taxon>
        <taxon>Dentipellis</taxon>
    </lineage>
</organism>
<dbReference type="STRING" id="205917.A0A4Y9Z8K2"/>
<feature type="domain" description="F-box" evidence="2">
    <location>
        <begin position="23"/>
        <end position="69"/>
    </location>
</feature>
<dbReference type="SMART" id="SM00256">
    <property type="entry name" value="FBOX"/>
    <property type="match status" value="1"/>
</dbReference>
<dbReference type="Pfam" id="PF07393">
    <property type="entry name" value="Sec10_HB"/>
    <property type="match status" value="1"/>
</dbReference>
<sequence>MDRIQVLEPVRLHTNAATHGRLSPFIGRLPEDLHLLILQYLPVPDIPVYARVSRALARLALADTVWNRRWAALGVDKYAFAPILDGLAEQARKKAPEVPPTLDVADDDFGDFSSGIGSSNLVQAQDLFVDTGITGVNELGNFVGTVTDFQSITATTRSQSSRTHYIRAHSLLIPLLPALLTAPHLILSHLFPPPAPTLAFQSKVIHLLSCFLSPDVRPLRDDECNQARSALRAGADRFEAMLLSVFDAADGRGDELAMREAAEASWEVWEPDRNSSGRSGVDWEMGRVWAEKREIFYTTGEHKPLDNFTPSGALNFEPMDDFIGFILDALREHGARSVRVFPPEAGVLLAFADRLASEVVGEYITPLLTHARSLSNGTIFLTATAASFREAWRMVGCIVEVSRAREASSTVDRIQAEDVVYRMFEPNMDEYLDEEVEAVKRTFEHISREWEKKSPTTLPPADSMAMNQPSFLTSSSPAHLKRSVLTSFTDMLLLPVALVPRVGETVAAGAGAAVQGIAMLDPRRWAGQGGGAMTSYTADTTGYQRGLEEGVLWEDDEKDRDEDEDEDEDDKESENPNNAKNPTTKPSLKSMASSKQKKMYDNLQLLISLDVTLELIHAARESLKRVETFVGYPGAYGHRVRDTMEEIAVEMMKVLGDRHVKGGFELAISQMRTYQPPAITDVEGGSEEKAAAAAEVLASTSTSVAPLVQFFELVHIGDMIQSIVQVYFDKELAPHVDVSDFLNSVVREKKRFENILDDSVAKGLNAGIEVLMNQVEHIILTLTPPRTYYPPEDAPMELGPTKGCTEAIRCLQEHLRLLKGNVNREVLEVFEGEVGERLIGILQKHIKRQIISLNGGFQVIADLNAYHAFISTLKIPSLTAGFAHLKMLGHVYIVDDAKDLAQIVRDVTRYGGSYRPEDLYEFVQRRSDWKKIEKVVDKTMYNLNLREDCVVC</sequence>
<name>A0A4Y9Z8K2_9AGAM</name>
<dbReference type="PANTHER" id="PTHR12100">
    <property type="entry name" value="SEC10"/>
    <property type="match status" value="1"/>
</dbReference>
<dbReference type="SUPFAM" id="SSF81383">
    <property type="entry name" value="F-box domain"/>
    <property type="match status" value="1"/>
</dbReference>
<dbReference type="InterPro" id="IPR001810">
    <property type="entry name" value="F-box_dom"/>
</dbReference>
<evidence type="ECO:0000259" key="2">
    <source>
        <dbReference type="PROSITE" id="PS50181"/>
    </source>
</evidence>
<dbReference type="AlphaFoldDB" id="A0A4Y9Z8K2"/>
<dbReference type="PROSITE" id="PS50181">
    <property type="entry name" value="FBOX"/>
    <property type="match status" value="1"/>
</dbReference>
<evidence type="ECO:0000313" key="3">
    <source>
        <dbReference type="EMBL" id="TFY70862.1"/>
    </source>
</evidence>
<dbReference type="GO" id="GO:0000145">
    <property type="term" value="C:exocyst"/>
    <property type="evidence" value="ECO:0007669"/>
    <property type="project" value="TreeGrafter"/>
</dbReference>
<proteinExistence type="predicted"/>
<comment type="caution">
    <text evidence="3">The sequence shown here is derived from an EMBL/GenBank/DDBJ whole genome shotgun (WGS) entry which is preliminary data.</text>
</comment>
<dbReference type="OrthoDB" id="5554140at2759"/>
<accession>A0A4Y9Z8K2</accession>
<feature type="region of interest" description="Disordered" evidence="1">
    <location>
        <begin position="547"/>
        <end position="594"/>
    </location>
</feature>
<reference evidence="3 4" key="1">
    <citation type="submission" date="2019-02" db="EMBL/GenBank/DDBJ databases">
        <title>Genome sequencing of the rare red list fungi Dentipellis fragilis.</title>
        <authorList>
            <person name="Buettner E."/>
            <person name="Kellner H."/>
        </authorList>
    </citation>
    <scope>NUCLEOTIDE SEQUENCE [LARGE SCALE GENOMIC DNA]</scope>
    <source>
        <strain evidence="3 4">DSM 105465</strain>
    </source>
</reference>
<feature type="compositionally biased region" description="Acidic residues" evidence="1">
    <location>
        <begin position="551"/>
        <end position="572"/>
    </location>
</feature>
<dbReference type="GO" id="GO:0006893">
    <property type="term" value="P:Golgi to plasma membrane transport"/>
    <property type="evidence" value="ECO:0007669"/>
    <property type="project" value="TreeGrafter"/>
</dbReference>
<dbReference type="InterPro" id="IPR036047">
    <property type="entry name" value="F-box-like_dom_sf"/>
</dbReference>
<keyword evidence="4" id="KW-1185">Reference proteome</keyword>
<evidence type="ECO:0000313" key="4">
    <source>
        <dbReference type="Proteomes" id="UP000298327"/>
    </source>
</evidence>
<dbReference type="InterPro" id="IPR048627">
    <property type="entry name" value="Sec10_HB"/>
</dbReference>
<dbReference type="Proteomes" id="UP000298327">
    <property type="component" value="Unassembled WGS sequence"/>
</dbReference>
<gene>
    <name evidence="3" type="ORF">EVG20_g2160</name>
</gene>
<dbReference type="InterPro" id="IPR009976">
    <property type="entry name" value="Sec10-like"/>
</dbReference>
<dbReference type="Gene3D" id="1.20.1280.50">
    <property type="match status" value="1"/>
</dbReference>
<dbReference type="PANTHER" id="PTHR12100:SF1">
    <property type="entry name" value="RECYCLIN-1"/>
    <property type="match status" value="1"/>
</dbReference>
<dbReference type="GO" id="GO:0006887">
    <property type="term" value="P:exocytosis"/>
    <property type="evidence" value="ECO:0007669"/>
    <property type="project" value="TreeGrafter"/>
</dbReference>
<feature type="compositionally biased region" description="Low complexity" evidence="1">
    <location>
        <begin position="575"/>
        <end position="586"/>
    </location>
</feature>